<dbReference type="GeneTree" id="ENSGT00940000161440"/>
<evidence type="ECO:0000313" key="5">
    <source>
        <dbReference type="VGNC" id="VGNC:75031"/>
    </source>
</evidence>
<evidence type="ECO:0000313" key="3">
    <source>
        <dbReference type="Ensembl" id="ENSMMUP00000009437.4"/>
    </source>
</evidence>
<dbReference type="eggNOG" id="KOG2401">
    <property type="taxonomic scope" value="Eukaryota"/>
</dbReference>
<feature type="domain" description="DUF7818" evidence="2">
    <location>
        <begin position="558"/>
        <end position="597"/>
    </location>
</feature>
<evidence type="ECO:0000256" key="1">
    <source>
        <dbReference type="SAM" id="MobiDB-lite"/>
    </source>
</evidence>
<dbReference type="VGNC" id="VGNC:75031">
    <property type="gene designation" value="N4BP2L2"/>
</dbReference>
<dbReference type="PANTHER" id="PTHR13308:SF23">
    <property type="entry name" value="NEDD4-BINDING PROTEIN 2-LIKE 2"/>
    <property type="match status" value="1"/>
</dbReference>
<dbReference type="InterPro" id="IPR056720">
    <property type="entry name" value="DUF7818"/>
</dbReference>
<gene>
    <name evidence="3 5" type="primary">N4BP2L2</name>
</gene>
<dbReference type="Bgee" id="ENSMMUG00000007200">
    <property type="expression patterns" value="Expressed in spleen and 23 other cell types or tissues"/>
</dbReference>
<proteinExistence type="predicted"/>
<dbReference type="AlphaFoldDB" id="F7ER40"/>
<reference evidence="3" key="4">
    <citation type="submission" date="2025-09" db="UniProtKB">
        <authorList>
            <consortium name="Ensembl"/>
        </authorList>
    </citation>
    <scope>IDENTIFICATION</scope>
    <source>
        <strain evidence="3">17573</strain>
    </source>
</reference>
<dbReference type="Pfam" id="PF25126">
    <property type="entry name" value="DUF7818"/>
    <property type="match status" value="1"/>
</dbReference>
<dbReference type="HOGENOM" id="CLU_028377_0_0_1"/>
<keyword evidence="4" id="KW-1185">Reference proteome</keyword>
<dbReference type="InterPro" id="IPR026302">
    <property type="entry name" value="NEDD4-bd_p2"/>
</dbReference>
<reference evidence="3" key="2">
    <citation type="submission" date="2019-01" db="EMBL/GenBank/DDBJ databases">
        <authorList>
            <person name="Graves T."/>
            <person name="Eichler E.E."/>
            <person name="Wilson R.K."/>
        </authorList>
    </citation>
    <scope>NUCLEOTIDE SEQUENCE [LARGE SCALE GENOMIC DNA]</scope>
    <source>
        <strain evidence="3">17573</strain>
    </source>
</reference>
<dbReference type="PANTHER" id="PTHR13308">
    <property type="entry name" value="NEDD4-BINDING PROTEIN 2-LIKE 1"/>
    <property type="match status" value="1"/>
</dbReference>
<reference evidence="3" key="3">
    <citation type="submission" date="2025-08" db="UniProtKB">
        <authorList>
            <consortium name="Ensembl"/>
        </authorList>
    </citation>
    <scope>IDENTIFICATION</scope>
    <source>
        <strain evidence="3">17573</strain>
    </source>
</reference>
<evidence type="ECO:0000259" key="2">
    <source>
        <dbReference type="Pfam" id="PF25126"/>
    </source>
</evidence>
<dbReference type="VEuPathDB" id="HostDB:ENSMMUG00000007200"/>
<dbReference type="SMR" id="F7ER40"/>
<evidence type="ECO:0000313" key="4">
    <source>
        <dbReference type="Proteomes" id="UP000006718"/>
    </source>
</evidence>
<sequence length="622" mass="71453">MVSLFYKVIRGRVLKKTGHRLSKTKQKRNRKRNKKQNSQNKIMEENSLEFLSDLTPGDQDPSQSEEEDIAKTRRESEYPFIGGLQNEVRDFVTGYKEKRWKNKDPKHSFQNVMSIVELDNTPKNYLSKEGDNLFVSLSLMPDETSVTSPIVTQNLSCVTTDDCSGMKVEKHIRDRHTIALDTQNLAAETSCSFMKKREIVDKSLPREPVLCHQRGIRVSDKVLREEQVYAIEISHWVFFTTSLSDEDLQLGSDRQPYFGSWPAGPHKFICEQRPKKDRARKLTGPDSRGQWIQLIFTSVAASGPGSSPEILTDKLLIGNEDFSPPPETIDSFIETNLFRSCLPQLDIPKNALQSTKNKKRIFNLVPNFNLLGQSHISVKDREKCDRLTKKHGLKITLGEEKDRISERNSEEENKQKLMTFDHHPLWFYLDIIKAPPLNIGGQRYSHCLSFNRLRCSASLYKNYIPSFVLHNMSSIWKASFTNKKLFLTFESQTRVGNKLNDAGFISPEILHSHPDTSCSLGISSDFHLLNERFDGKLKRWEEPKQLPAEDNQDLSIHCSSLGLPLSQGFALQLVKLFGSPGVPMESLLPDDYVVPLDWKTLKMIYLQWKMSVEKRQKKMVEK</sequence>
<dbReference type="ExpressionAtlas" id="F7ER40">
    <property type="expression patterns" value="baseline"/>
</dbReference>
<organism evidence="3 4">
    <name type="scientific">Macaca mulatta</name>
    <name type="common">Rhesus macaque</name>
    <dbReference type="NCBI Taxonomy" id="9544"/>
    <lineage>
        <taxon>Eukaryota</taxon>
        <taxon>Metazoa</taxon>
        <taxon>Chordata</taxon>
        <taxon>Craniata</taxon>
        <taxon>Vertebrata</taxon>
        <taxon>Euteleostomi</taxon>
        <taxon>Mammalia</taxon>
        <taxon>Eutheria</taxon>
        <taxon>Euarchontoglires</taxon>
        <taxon>Primates</taxon>
        <taxon>Haplorrhini</taxon>
        <taxon>Catarrhini</taxon>
        <taxon>Cercopithecidae</taxon>
        <taxon>Cercopithecinae</taxon>
        <taxon>Macaca</taxon>
    </lineage>
</organism>
<name>F7ER40_MACMU</name>
<dbReference type="Proteomes" id="UP000006718">
    <property type="component" value="Chromosome 17"/>
</dbReference>
<protein>
    <submittedName>
        <fullName evidence="3">NEDD4 binding protein 2 like 2</fullName>
    </submittedName>
</protein>
<feature type="region of interest" description="Disordered" evidence="1">
    <location>
        <begin position="19"/>
        <end position="76"/>
    </location>
</feature>
<accession>F7ER40</accession>
<reference evidence="4" key="1">
    <citation type="journal article" date="2007" name="Science">
        <title>Evolutionary and biomedical insights from the rhesus macaque genome.</title>
        <authorList>
            <person name="Gibbs R.A."/>
            <person name="Rogers J."/>
            <person name="Katze M.G."/>
            <person name="Bumgarner R."/>
            <person name="Weinstock G.M."/>
            <person name="Mardis E.R."/>
            <person name="Remington K.A."/>
            <person name="Strausberg R.L."/>
            <person name="Venter J.C."/>
            <person name="Wilson R.K."/>
            <person name="Batzer M.A."/>
            <person name="Bustamante C.D."/>
            <person name="Eichler E.E."/>
            <person name="Hahn M.W."/>
            <person name="Hardison R.C."/>
            <person name="Makova K.D."/>
            <person name="Miller W."/>
            <person name="Milosavljevic A."/>
            <person name="Palermo R.E."/>
            <person name="Siepel A."/>
            <person name="Sikela J.M."/>
            <person name="Attaway T."/>
            <person name="Bell S."/>
            <person name="Bernard K.E."/>
            <person name="Buhay C.J."/>
            <person name="Chandrabose M.N."/>
            <person name="Dao M."/>
            <person name="Davis C."/>
            <person name="Delehaunty K.D."/>
            <person name="Ding Y."/>
            <person name="Dinh H.H."/>
            <person name="Dugan-Rocha S."/>
            <person name="Fulton L.A."/>
            <person name="Gabisi R.A."/>
            <person name="Garner T.T."/>
            <person name="Godfrey J."/>
            <person name="Hawes A.C."/>
            <person name="Hernandez J."/>
            <person name="Hines S."/>
            <person name="Holder M."/>
            <person name="Hume J."/>
            <person name="Jhangiani S.N."/>
            <person name="Joshi V."/>
            <person name="Khan Z.M."/>
            <person name="Kirkness E.F."/>
            <person name="Cree A."/>
            <person name="Fowler R.G."/>
            <person name="Lee S."/>
            <person name="Lewis L.R."/>
            <person name="Li Z."/>
            <person name="Liu Y.-S."/>
            <person name="Moore S.M."/>
            <person name="Muzny D."/>
            <person name="Nazareth L.V."/>
            <person name="Ngo D.N."/>
            <person name="Okwuonu G.O."/>
            <person name="Pai G."/>
            <person name="Parker D."/>
            <person name="Paul H.A."/>
            <person name="Pfannkoch C."/>
            <person name="Pohl C.S."/>
            <person name="Rogers Y.-H.C."/>
            <person name="Ruiz S.J."/>
            <person name="Sabo A."/>
            <person name="Santibanez J."/>
            <person name="Schneider B.W."/>
            <person name="Smith S.M."/>
            <person name="Sodergren E."/>
            <person name="Svatek A.F."/>
            <person name="Utterback T.R."/>
            <person name="Vattathil S."/>
            <person name="Warren W."/>
            <person name="White C.S."/>
            <person name="Chinwalla A.T."/>
            <person name="Feng Y."/>
            <person name="Halpern A.L."/>
            <person name="Hillier L.W."/>
            <person name="Huang X."/>
            <person name="Minx P."/>
            <person name="Nelson J.O."/>
            <person name="Pepin K.H."/>
            <person name="Qin X."/>
            <person name="Sutton G.G."/>
            <person name="Venter E."/>
            <person name="Walenz B.P."/>
            <person name="Wallis J.W."/>
            <person name="Worley K.C."/>
            <person name="Yang S.-P."/>
            <person name="Jones S.M."/>
            <person name="Marra M.A."/>
            <person name="Rocchi M."/>
            <person name="Schein J.E."/>
            <person name="Baertsch R."/>
            <person name="Clarke L."/>
            <person name="Csuros M."/>
            <person name="Glasscock J."/>
            <person name="Harris R.A."/>
            <person name="Havlak P."/>
            <person name="Jackson A.R."/>
            <person name="Jiang H."/>
            <person name="Liu Y."/>
            <person name="Messina D.N."/>
            <person name="Shen Y."/>
            <person name="Song H.X.-Z."/>
            <person name="Wylie T."/>
            <person name="Zhang L."/>
            <person name="Birney E."/>
            <person name="Han K."/>
            <person name="Konkel M.K."/>
            <person name="Lee J."/>
            <person name="Smit A.F.A."/>
            <person name="Ullmer B."/>
            <person name="Wang H."/>
            <person name="Xing J."/>
            <person name="Burhans R."/>
            <person name="Cheng Z."/>
            <person name="Karro J.E."/>
            <person name="Ma J."/>
            <person name="Raney B."/>
            <person name="She X."/>
            <person name="Cox M.J."/>
            <person name="Demuth J.P."/>
            <person name="Dumas L.J."/>
            <person name="Han S.-G."/>
            <person name="Hopkins J."/>
            <person name="Karimpour-Fard A."/>
            <person name="Kim Y.H."/>
            <person name="Pollack J.R."/>
            <person name="Vinar T."/>
            <person name="Addo-Quaye C."/>
            <person name="Degenhardt J."/>
            <person name="Denby A."/>
            <person name="Hubisz M.J."/>
            <person name="Indap A."/>
            <person name="Kosiol C."/>
            <person name="Lahn B.T."/>
            <person name="Lawson H.A."/>
            <person name="Marklein A."/>
            <person name="Nielsen R."/>
            <person name="Vallender E.J."/>
            <person name="Clark A.G."/>
            <person name="Ferguson B."/>
            <person name="Hernandez R.D."/>
            <person name="Hirani K."/>
            <person name="Kehrer-Sawatzki H."/>
            <person name="Kolb J."/>
            <person name="Patil S."/>
            <person name="Pu L.-L."/>
            <person name="Ren Y."/>
            <person name="Smith D.G."/>
            <person name="Wheeler D.A."/>
            <person name="Schenck I."/>
            <person name="Ball E.V."/>
            <person name="Chen R."/>
            <person name="Cooper D.N."/>
            <person name="Giardine B."/>
            <person name="Hsu F."/>
            <person name="Kent W.J."/>
            <person name="Lesk A."/>
            <person name="Nelson D.L."/>
            <person name="O'brien W.E."/>
            <person name="Pruefer K."/>
            <person name="Stenson P.D."/>
            <person name="Wallace J.C."/>
            <person name="Ke H."/>
            <person name="Liu X.-M."/>
            <person name="Wang P."/>
            <person name="Xiang A.P."/>
            <person name="Yang F."/>
            <person name="Barber G.P."/>
            <person name="Haussler D."/>
            <person name="Karolchik D."/>
            <person name="Kern A.D."/>
            <person name="Kuhn R.M."/>
            <person name="Smith K.E."/>
            <person name="Zwieg A.S."/>
        </authorList>
    </citation>
    <scope>NUCLEOTIDE SEQUENCE [LARGE SCALE GENOMIC DNA]</scope>
    <source>
        <strain evidence="4">17573</strain>
    </source>
</reference>
<dbReference type="Ensembl" id="ENSMMUT00000010053.4">
    <property type="protein sequence ID" value="ENSMMUP00000009437.4"/>
    <property type="gene ID" value="ENSMMUG00000007200.4"/>
</dbReference>
<feature type="compositionally biased region" description="Basic residues" evidence="1">
    <location>
        <begin position="19"/>
        <end position="35"/>
    </location>
</feature>